<dbReference type="InterPro" id="IPR004570">
    <property type="entry name" value="Phosphatidylglycerol_P_synth"/>
</dbReference>
<feature type="transmembrane region" description="Helical" evidence="18">
    <location>
        <begin position="152"/>
        <end position="171"/>
    </location>
</feature>
<accession>A0A926DGA0</accession>
<dbReference type="InterPro" id="IPR050324">
    <property type="entry name" value="CDP-alcohol_PTase-I"/>
</dbReference>
<dbReference type="PANTHER" id="PTHR14269">
    <property type="entry name" value="CDP-DIACYLGLYCEROL--GLYCEROL-3-PHOSPHATE 3-PHOSPHATIDYLTRANSFERASE-RELATED"/>
    <property type="match status" value="1"/>
</dbReference>
<evidence type="ECO:0000256" key="1">
    <source>
        <dbReference type="ARBA" id="ARBA00003973"/>
    </source>
</evidence>
<keyword evidence="8 17" id="KW-0808">Transferase</keyword>
<proteinExistence type="inferred from homology"/>
<keyword evidence="13" id="KW-0594">Phospholipid biosynthesis</keyword>
<dbReference type="Gene3D" id="1.20.120.1760">
    <property type="match status" value="1"/>
</dbReference>
<dbReference type="PIRSF" id="PIRSF000847">
    <property type="entry name" value="Phos_ph_gly_syn"/>
    <property type="match status" value="1"/>
</dbReference>
<evidence type="ECO:0000256" key="3">
    <source>
        <dbReference type="ARBA" id="ARBA00005042"/>
    </source>
</evidence>
<evidence type="ECO:0000256" key="16">
    <source>
        <dbReference type="NCBIfam" id="TIGR00560"/>
    </source>
</evidence>
<sequence length="179" mass="19954">MNKLPNYLTIARIVLVPFFILCYYTGLPGWNYWAGGIFIAASLTDMLDGYLARRFACVSKFGKLMDPIADKVLFTSALLLLLAWGKVGPVICIILIGREFIISGFRQLAASEGVVIAAGWSGKLKTIFQLVGISLIFLENPLFSLWNIDMGIILIYISVFLSIWSCIEYMVKNKEVLKG</sequence>
<keyword evidence="7" id="KW-0444">Lipid biosynthesis</keyword>
<name>A0A926DGA0_9FIRM</name>
<evidence type="ECO:0000256" key="15">
    <source>
        <dbReference type="ARBA" id="ARBA00048586"/>
    </source>
</evidence>
<evidence type="ECO:0000256" key="5">
    <source>
        <dbReference type="ARBA" id="ARBA00013170"/>
    </source>
</evidence>
<dbReference type="GO" id="GO:0016020">
    <property type="term" value="C:membrane"/>
    <property type="evidence" value="ECO:0007669"/>
    <property type="project" value="UniProtKB-SubCell"/>
</dbReference>
<keyword evidence="11" id="KW-0443">Lipid metabolism</keyword>
<gene>
    <name evidence="19" type="primary">pgsA</name>
    <name evidence="19" type="ORF">H8693_01490</name>
</gene>
<dbReference type="GO" id="GO:0008444">
    <property type="term" value="F:CDP-diacylglycerol-glycerol-3-phosphate 3-phosphatidyltransferase activity"/>
    <property type="evidence" value="ECO:0007669"/>
    <property type="project" value="UniProtKB-UniRule"/>
</dbReference>
<dbReference type="EC" id="2.7.8.5" evidence="5 16"/>
<evidence type="ECO:0000256" key="12">
    <source>
        <dbReference type="ARBA" id="ARBA00023136"/>
    </source>
</evidence>
<reference evidence="19" key="1">
    <citation type="submission" date="2020-08" db="EMBL/GenBank/DDBJ databases">
        <title>Genome public.</title>
        <authorList>
            <person name="Liu C."/>
            <person name="Sun Q."/>
        </authorList>
    </citation>
    <scope>NUCLEOTIDE SEQUENCE</scope>
    <source>
        <strain evidence="19">NSJ-63</strain>
    </source>
</reference>
<evidence type="ECO:0000256" key="8">
    <source>
        <dbReference type="ARBA" id="ARBA00022679"/>
    </source>
</evidence>
<feature type="transmembrane region" description="Helical" evidence="18">
    <location>
        <begin position="7"/>
        <end position="26"/>
    </location>
</feature>
<keyword evidence="12 18" id="KW-0472">Membrane</keyword>
<evidence type="ECO:0000256" key="13">
    <source>
        <dbReference type="ARBA" id="ARBA00023209"/>
    </source>
</evidence>
<evidence type="ECO:0000313" key="19">
    <source>
        <dbReference type="EMBL" id="MBC8537601.1"/>
    </source>
</evidence>
<comment type="catalytic activity">
    <reaction evidence="15">
        <text>a CDP-1,2-diacyl-sn-glycerol + sn-glycerol 3-phosphate = a 1,2-diacyl-sn-glycero-3-phospho-(1'-sn-glycero-3'-phosphate) + CMP + H(+)</text>
        <dbReference type="Rhea" id="RHEA:12593"/>
        <dbReference type="ChEBI" id="CHEBI:15378"/>
        <dbReference type="ChEBI" id="CHEBI:57597"/>
        <dbReference type="ChEBI" id="CHEBI:58332"/>
        <dbReference type="ChEBI" id="CHEBI:60110"/>
        <dbReference type="ChEBI" id="CHEBI:60377"/>
        <dbReference type="EC" id="2.7.8.5"/>
    </reaction>
</comment>
<dbReference type="EMBL" id="JACRSS010000001">
    <property type="protein sequence ID" value="MBC8537601.1"/>
    <property type="molecule type" value="Genomic_DNA"/>
</dbReference>
<dbReference type="NCBIfam" id="TIGR00560">
    <property type="entry name" value="pgsA"/>
    <property type="match status" value="1"/>
</dbReference>
<dbReference type="InterPro" id="IPR048254">
    <property type="entry name" value="CDP_ALCOHOL_P_TRANSF_CS"/>
</dbReference>
<evidence type="ECO:0000256" key="14">
    <source>
        <dbReference type="ARBA" id="ARBA00023264"/>
    </source>
</evidence>
<keyword evidence="10 18" id="KW-1133">Transmembrane helix</keyword>
<comment type="subcellular location">
    <subcellularLocation>
        <location evidence="2">Membrane</location>
        <topology evidence="2">Multi-pass membrane protein</topology>
    </subcellularLocation>
</comment>
<comment type="similarity">
    <text evidence="4 17">Belongs to the CDP-alcohol phosphatidyltransferase class-I family.</text>
</comment>
<keyword evidence="14" id="KW-1208">Phospholipid metabolism</keyword>
<comment type="function">
    <text evidence="1">This protein catalyzes the committed step to the synthesis of the acidic phospholipids.</text>
</comment>
<evidence type="ECO:0000256" key="18">
    <source>
        <dbReference type="SAM" id="Phobius"/>
    </source>
</evidence>
<dbReference type="Proteomes" id="UP000617951">
    <property type="component" value="Unassembled WGS sequence"/>
</dbReference>
<dbReference type="InterPro" id="IPR043130">
    <property type="entry name" value="CDP-OH_PTrfase_TM_dom"/>
</dbReference>
<evidence type="ECO:0000313" key="20">
    <source>
        <dbReference type="Proteomes" id="UP000617951"/>
    </source>
</evidence>
<organism evidence="19 20">
    <name type="scientific">Guopingia tenuis</name>
    <dbReference type="NCBI Taxonomy" id="2763656"/>
    <lineage>
        <taxon>Bacteria</taxon>
        <taxon>Bacillati</taxon>
        <taxon>Bacillota</taxon>
        <taxon>Clostridia</taxon>
        <taxon>Christensenellales</taxon>
        <taxon>Christensenellaceae</taxon>
        <taxon>Guopingia</taxon>
    </lineage>
</organism>
<feature type="transmembrane region" description="Helical" evidence="18">
    <location>
        <begin position="72"/>
        <end position="96"/>
    </location>
</feature>
<evidence type="ECO:0000256" key="17">
    <source>
        <dbReference type="RuleBase" id="RU003750"/>
    </source>
</evidence>
<evidence type="ECO:0000256" key="4">
    <source>
        <dbReference type="ARBA" id="ARBA00010441"/>
    </source>
</evidence>
<evidence type="ECO:0000256" key="6">
    <source>
        <dbReference type="ARBA" id="ARBA00014944"/>
    </source>
</evidence>
<evidence type="ECO:0000256" key="11">
    <source>
        <dbReference type="ARBA" id="ARBA00023098"/>
    </source>
</evidence>
<comment type="pathway">
    <text evidence="3">Phospholipid metabolism; phosphatidylglycerol biosynthesis; phosphatidylglycerol from CDP-diacylglycerol: step 1/2.</text>
</comment>
<evidence type="ECO:0000256" key="9">
    <source>
        <dbReference type="ARBA" id="ARBA00022692"/>
    </source>
</evidence>
<comment type="caution">
    <text evidence="19">The sequence shown here is derived from an EMBL/GenBank/DDBJ whole genome shotgun (WGS) entry which is preliminary data.</text>
</comment>
<keyword evidence="20" id="KW-1185">Reference proteome</keyword>
<dbReference type="RefSeq" id="WP_249279498.1">
    <property type="nucleotide sequence ID" value="NZ_JACRSS010000001.1"/>
</dbReference>
<dbReference type="InterPro" id="IPR000462">
    <property type="entry name" value="CDP-OH_P_trans"/>
</dbReference>
<dbReference type="AlphaFoldDB" id="A0A926DGA0"/>
<dbReference type="PROSITE" id="PS00379">
    <property type="entry name" value="CDP_ALCOHOL_P_TRANSF"/>
    <property type="match status" value="1"/>
</dbReference>
<keyword evidence="9 18" id="KW-0812">Transmembrane</keyword>
<dbReference type="GO" id="GO:0046474">
    <property type="term" value="P:glycerophospholipid biosynthetic process"/>
    <property type="evidence" value="ECO:0007669"/>
    <property type="project" value="TreeGrafter"/>
</dbReference>
<evidence type="ECO:0000256" key="7">
    <source>
        <dbReference type="ARBA" id="ARBA00022516"/>
    </source>
</evidence>
<dbReference type="Pfam" id="PF01066">
    <property type="entry name" value="CDP-OH_P_transf"/>
    <property type="match status" value="1"/>
</dbReference>
<protein>
    <recommendedName>
        <fullName evidence="6 16">CDP-diacylglycerol--glycerol-3-phosphate 3-phosphatidyltransferase</fullName>
        <ecNumber evidence="5 16">2.7.8.5</ecNumber>
    </recommendedName>
</protein>
<dbReference type="PANTHER" id="PTHR14269:SF62">
    <property type="entry name" value="CDP-DIACYLGLYCEROL--GLYCEROL-3-PHOSPHATE 3-PHOSPHATIDYLTRANSFERASE 1, CHLOROPLASTIC"/>
    <property type="match status" value="1"/>
</dbReference>
<evidence type="ECO:0000256" key="10">
    <source>
        <dbReference type="ARBA" id="ARBA00022989"/>
    </source>
</evidence>
<feature type="transmembrane region" description="Helical" evidence="18">
    <location>
        <begin position="127"/>
        <end position="146"/>
    </location>
</feature>
<evidence type="ECO:0000256" key="2">
    <source>
        <dbReference type="ARBA" id="ARBA00004141"/>
    </source>
</evidence>